<evidence type="ECO:0000313" key="2">
    <source>
        <dbReference type="EMBL" id="RKN34189.1"/>
    </source>
</evidence>
<comment type="caution">
    <text evidence="2">The sequence shown here is derived from an EMBL/GenBank/DDBJ whole genome shotgun (WGS) entry which is preliminary data.</text>
</comment>
<feature type="signal peptide" evidence="1">
    <location>
        <begin position="1"/>
        <end position="23"/>
    </location>
</feature>
<accession>A0A3A9YA66</accession>
<keyword evidence="1" id="KW-0732">Signal</keyword>
<reference evidence="2 3" key="1">
    <citation type="submission" date="2018-09" db="EMBL/GenBank/DDBJ databases">
        <title>Micromonospora sp. nov. MS1-9, isolated from a root of Musa sp.</title>
        <authorList>
            <person name="Kuncharoen N."/>
            <person name="Kudo T."/>
            <person name="Ohkuma M."/>
            <person name="Yuki M."/>
            <person name="Tanasupawat S."/>
        </authorList>
    </citation>
    <scope>NUCLEOTIDE SEQUENCE [LARGE SCALE GENOMIC DNA]</scope>
    <source>
        <strain evidence="2 3">MS1-9</strain>
    </source>
</reference>
<protein>
    <recommendedName>
        <fullName evidence="4">Lipoprotein</fullName>
    </recommendedName>
</protein>
<evidence type="ECO:0000313" key="3">
    <source>
        <dbReference type="Proteomes" id="UP000275865"/>
    </source>
</evidence>
<dbReference type="RefSeq" id="WP_120688768.1">
    <property type="nucleotide sequence ID" value="NZ_RAZT01000004.1"/>
</dbReference>
<dbReference type="EMBL" id="RAZT01000004">
    <property type="protein sequence ID" value="RKN34189.1"/>
    <property type="molecule type" value="Genomic_DNA"/>
</dbReference>
<proteinExistence type="predicted"/>
<dbReference type="AlphaFoldDB" id="A0A3A9YA66"/>
<evidence type="ECO:0008006" key="4">
    <source>
        <dbReference type="Google" id="ProtNLM"/>
    </source>
</evidence>
<gene>
    <name evidence="2" type="ORF">D7044_10060</name>
</gene>
<evidence type="ECO:0000256" key="1">
    <source>
        <dbReference type="SAM" id="SignalP"/>
    </source>
</evidence>
<name>A0A3A9YA66_9ACTN</name>
<dbReference type="PROSITE" id="PS51257">
    <property type="entry name" value="PROKAR_LIPOPROTEIN"/>
    <property type="match status" value="1"/>
</dbReference>
<feature type="chain" id="PRO_5017236183" description="Lipoprotein" evidence="1">
    <location>
        <begin position="24"/>
        <end position="173"/>
    </location>
</feature>
<sequence length="173" mass="19158">MRRTGLLGLICALVLACLTGCSAPIEGAVGVRLDPDGRLVGVFDWCRGEGAVVITLYRGMDNGGVKGRVIQLEREQDRRARETEDVVLLDPADGWRTKLAAATLDDEQIYDLRAWNEDGGAVDDFPFRVSELRDRVGPNTILTKNWEGDTDGGYIATYRTREDFARYAETVCD</sequence>
<organism evidence="2 3">
    <name type="scientific">Micromonospora musae</name>
    <dbReference type="NCBI Taxonomy" id="1894970"/>
    <lineage>
        <taxon>Bacteria</taxon>
        <taxon>Bacillati</taxon>
        <taxon>Actinomycetota</taxon>
        <taxon>Actinomycetes</taxon>
        <taxon>Micromonosporales</taxon>
        <taxon>Micromonosporaceae</taxon>
        <taxon>Micromonospora</taxon>
    </lineage>
</organism>
<dbReference type="Proteomes" id="UP000275865">
    <property type="component" value="Unassembled WGS sequence"/>
</dbReference>